<dbReference type="RefSeq" id="XP_018003652.1">
    <property type="nucleotide sequence ID" value="XM_018146757.1"/>
</dbReference>
<dbReference type="AlphaFoldDB" id="A0A0N0NQG9"/>
<sequence>MKVRFGGRPFAKSTFGKCLNGSAAVVAIESGDSPDSDAADQGFVYGLSSTQRTVAITSGPAEASGSRAERSVIRPYRDEIAQNPSHLQRLTTSQKLLLDHFLHTVTRSFSLHAKSHHGFCSTYLTLALHSSAQVLPTVLEASAHHRRSLGLEHSDHELLSLRQASLQNFQVPQDVSDDNTRDIAAATALMLCLCDVIAGGEKAGSWKLHLQGAMAILRQSPTGATNQTQMSTQRRFLYRWGESLEVLSLLGPAAALNDELVESNDDESDYIDEFHGFSRSLVQLIRQAHLLLLEQQSLREGLVQIGGQSHGAGLDRLSRIIQTRKEEHNFHPSLKSYIGSETQSDFVAVNVAFHHAVLLQLYRRVQGLAWDDSSVEQSTEAILTSLSQLQLREEACPGVAILQPLFDAGCSSTQNHHREQVLDLMDVLRKYYAMGNVSRAKAFLLEYWQMWDDTRARGGDLLWNDFLSQKGWELSLY</sequence>
<dbReference type="EMBL" id="LFJN01000004">
    <property type="protein sequence ID" value="KPI43689.1"/>
    <property type="molecule type" value="Genomic_DNA"/>
</dbReference>
<dbReference type="GeneID" id="28738637"/>
<dbReference type="STRING" id="1664694.A0A0N0NQG9"/>
<reference evidence="3 4" key="1">
    <citation type="submission" date="2015-06" db="EMBL/GenBank/DDBJ databases">
        <title>Draft genome of the ant-associated black yeast Phialophora attae CBS 131958.</title>
        <authorList>
            <person name="Moreno L.F."/>
            <person name="Stielow B.J."/>
            <person name="de Hoog S."/>
            <person name="Vicente V.A."/>
            <person name="Weiss V.A."/>
            <person name="de Vries M."/>
            <person name="Cruz L.M."/>
            <person name="Souza E.M."/>
        </authorList>
    </citation>
    <scope>NUCLEOTIDE SEQUENCE [LARGE SCALE GENOMIC DNA]</scope>
    <source>
        <strain evidence="3 4">CBS 131958</strain>
    </source>
</reference>
<dbReference type="GO" id="GO:0045944">
    <property type="term" value="P:positive regulation of transcription by RNA polymerase II"/>
    <property type="evidence" value="ECO:0007669"/>
    <property type="project" value="TreeGrafter"/>
</dbReference>
<organism evidence="3 4">
    <name type="scientific">Cyphellophora attinorum</name>
    <dbReference type="NCBI Taxonomy" id="1664694"/>
    <lineage>
        <taxon>Eukaryota</taxon>
        <taxon>Fungi</taxon>
        <taxon>Dikarya</taxon>
        <taxon>Ascomycota</taxon>
        <taxon>Pezizomycotina</taxon>
        <taxon>Eurotiomycetes</taxon>
        <taxon>Chaetothyriomycetidae</taxon>
        <taxon>Chaetothyriales</taxon>
        <taxon>Cyphellophoraceae</taxon>
        <taxon>Cyphellophora</taxon>
    </lineage>
</organism>
<proteinExistence type="predicted"/>
<dbReference type="Proteomes" id="UP000038010">
    <property type="component" value="Unassembled WGS sequence"/>
</dbReference>
<protein>
    <recommendedName>
        <fullName evidence="5">Acriflavine sensitivity control protein acr-2</fullName>
    </recommendedName>
</protein>
<dbReference type="OrthoDB" id="288726at2759"/>
<evidence type="ECO:0000256" key="2">
    <source>
        <dbReference type="ARBA" id="ARBA00023242"/>
    </source>
</evidence>
<dbReference type="GO" id="GO:0003700">
    <property type="term" value="F:DNA-binding transcription factor activity"/>
    <property type="evidence" value="ECO:0007669"/>
    <property type="project" value="TreeGrafter"/>
</dbReference>
<evidence type="ECO:0000313" key="4">
    <source>
        <dbReference type="Proteomes" id="UP000038010"/>
    </source>
</evidence>
<dbReference type="GO" id="GO:0005634">
    <property type="term" value="C:nucleus"/>
    <property type="evidence" value="ECO:0007669"/>
    <property type="project" value="UniProtKB-SubCell"/>
</dbReference>
<name>A0A0N0NQG9_9EURO</name>
<dbReference type="Pfam" id="PF11951">
    <property type="entry name" value="Fungal_trans_2"/>
    <property type="match status" value="1"/>
</dbReference>
<gene>
    <name evidence="3" type="ORF">AB675_6462</name>
</gene>
<evidence type="ECO:0000256" key="1">
    <source>
        <dbReference type="ARBA" id="ARBA00004123"/>
    </source>
</evidence>
<evidence type="ECO:0008006" key="5">
    <source>
        <dbReference type="Google" id="ProtNLM"/>
    </source>
</evidence>
<dbReference type="PANTHER" id="PTHR37534:SF43">
    <property type="entry name" value="FINGER DOMAIN PROTEIN, PUTATIVE (AFU_ORTHOLOGUE AFUA_1G01850)-RELATED"/>
    <property type="match status" value="1"/>
</dbReference>
<keyword evidence="2" id="KW-0539">Nucleus</keyword>
<comment type="caution">
    <text evidence="3">The sequence shown here is derived from an EMBL/GenBank/DDBJ whole genome shotgun (WGS) entry which is preliminary data.</text>
</comment>
<accession>A0A0N0NQG9</accession>
<dbReference type="PANTHER" id="PTHR37534">
    <property type="entry name" value="TRANSCRIPTIONAL ACTIVATOR PROTEIN UGA3"/>
    <property type="match status" value="1"/>
</dbReference>
<keyword evidence="4" id="KW-1185">Reference proteome</keyword>
<comment type="subcellular location">
    <subcellularLocation>
        <location evidence="1">Nucleus</location>
    </subcellularLocation>
</comment>
<evidence type="ECO:0000313" key="3">
    <source>
        <dbReference type="EMBL" id="KPI43689.1"/>
    </source>
</evidence>
<dbReference type="InterPro" id="IPR021858">
    <property type="entry name" value="Fun_TF"/>
</dbReference>
<dbReference type="VEuPathDB" id="FungiDB:AB675_6462"/>
<dbReference type="GO" id="GO:0000976">
    <property type="term" value="F:transcription cis-regulatory region binding"/>
    <property type="evidence" value="ECO:0007669"/>
    <property type="project" value="TreeGrafter"/>
</dbReference>